<keyword evidence="1" id="KW-0812">Transmembrane</keyword>
<name>A0A0D0PQP5_KITGR</name>
<dbReference type="OrthoDB" id="3480265at2"/>
<proteinExistence type="predicted"/>
<keyword evidence="3" id="KW-1185">Reference proteome</keyword>
<dbReference type="EMBL" id="JXZB01000002">
    <property type="protein sequence ID" value="KIQ64894.1"/>
    <property type="molecule type" value="Genomic_DNA"/>
</dbReference>
<dbReference type="PATRIC" id="fig|2064.6.peg.2664"/>
<evidence type="ECO:0008006" key="4">
    <source>
        <dbReference type="Google" id="ProtNLM"/>
    </source>
</evidence>
<feature type="transmembrane region" description="Helical" evidence="1">
    <location>
        <begin position="128"/>
        <end position="153"/>
    </location>
</feature>
<feature type="transmembrane region" description="Helical" evidence="1">
    <location>
        <begin position="41"/>
        <end position="59"/>
    </location>
</feature>
<feature type="transmembrane region" description="Helical" evidence="1">
    <location>
        <begin position="79"/>
        <end position="107"/>
    </location>
</feature>
<sequence length="286" mass="30458">MTALTSLPAPAPLTVDEPRARFRDLLLGEWFKLVSLRSIRWGLILGMLGLVFLNANAAIADVNDWDHFLPAQREFFVPAGSLAASFTNNACIATLLITGSLGAVSLVSEYSTGQIRTTFAAVPARRALLSAKIIVLTAVMTVFGLVATGTSFFVSQAILSGKHAGISITEPGIWRALLAAALLPPVCALTGLGLAALIRHSAATIVGTTTVLLLIPNFLSENHHWSACLFHATPFRAWQVLHDLVGAPVNPNIPFPAEPAGEWVVYLGWALGGIVVTLFFGTRRDV</sequence>
<keyword evidence="1" id="KW-0472">Membrane</keyword>
<keyword evidence="1" id="KW-1133">Transmembrane helix</keyword>
<dbReference type="AlphaFoldDB" id="A0A0D0PQP5"/>
<dbReference type="Proteomes" id="UP000032066">
    <property type="component" value="Unassembled WGS sequence"/>
</dbReference>
<comment type="caution">
    <text evidence="2">The sequence shown here is derived from an EMBL/GenBank/DDBJ whole genome shotgun (WGS) entry which is preliminary data.</text>
</comment>
<organism evidence="2 3">
    <name type="scientific">Kitasatospora griseola</name>
    <name type="common">Streptomyces griseolosporeus</name>
    <dbReference type="NCBI Taxonomy" id="2064"/>
    <lineage>
        <taxon>Bacteria</taxon>
        <taxon>Bacillati</taxon>
        <taxon>Actinomycetota</taxon>
        <taxon>Actinomycetes</taxon>
        <taxon>Kitasatosporales</taxon>
        <taxon>Streptomycetaceae</taxon>
        <taxon>Kitasatospora</taxon>
    </lineage>
</organism>
<accession>A0A0D0PQP5</accession>
<evidence type="ECO:0000313" key="3">
    <source>
        <dbReference type="Proteomes" id="UP000032066"/>
    </source>
</evidence>
<feature type="transmembrane region" description="Helical" evidence="1">
    <location>
        <begin position="173"/>
        <end position="195"/>
    </location>
</feature>
<evidence type="ECO:0000256" key="1">
    <source>
        <dbReference type="SAM" id="Phobius"/>
    </source>
</evidence>
<dbReference type="STRING" id="2064.TR51_12405"/>
<dbReference type="RefSeq" id="WP_043910776.1">
    <property type="nucleotide sequence ID" value="NZ_JXZB01000002.1"/>
</dbReference>
<evidence type="ECO:0000313" key="2">
    <source>
        <dbReference type="EMBL" id="KIQ64894.1"/>
    </source>
</evidence>
<feature type="transmembrane region" description="Helical" evidence="1">
    <location>
        <begin position="202"/>
        <end position="219"/>
    </location>
</feature>
<gene>
    <name evidence="2" type="ORF">TR51_12405</name>
</gene>
<reference evidence="2 3" key="1">
    <citation type="submission" date="2015-02" db="EMBL/GenBank/DDBJ databases">
        <title>Draft genome sequence of Kitasatospora griseola MF730-N6, a bafilomycin, terpentecin and satosporin producer.</title>
        <authorList>
            <person name="Arens J.C."/>
            <person name="Haltli B."/>
            <person name="Kerr R.G."/>
        </authorList>
    </citation>
    <scope>NUCLEOTIDE SEQUENCE [LARGE SCALE GENOMIC DNA]</scope>
    <source>
        <strain evidence="2 3">MF730-N6</strain>
    </source>
</reference>
<feature type="transmembrane region" description="Helical" evidence="1">
    <location>
        <begin position="263"/>
        <end position="281"/>
    </location>
</feature>
<protein>
    <recommendedName>
        <fullName evidence="4">ABC transporter permease</fullName>
    </recommendedName>
</protein>